<evidence type="ECO:0000313" key="8">
    <source>
        <dbReference type="RefSeq" id="XP_006024504.1"/>
    </source>
</evidence>
<organism evidence="7 8">
    <name type="scientific">Alligator sinensis</name>
    <name type="common">Chinese alligator</name>
    <dbReference type="NCBI Taxonomy" id="38654"/>
    <lineage>
        <taxon>Eukaryota</taxon>
        <taxon>Metazoa</taxon>
        <taxon>Chordata</taxon>
        <taxon>Craniata</taxon>
        <taxon>Vertebrata</taxon>
        <taxon>Euteleostomi</taxon>
        <taxon>Archelosauria</taxon>
        <taxon>Archosauria</taxon>
        <taxon>Crocodylia</taxon>
        <taxon>Alligatoridae</taxon>
        <taxon>Alligatorinae</taxon>
        <taxon>Alligator</taxon>
    </lineage>
</organism>
<dbReference type="Pfam" id="PF06388">
    <property type="entry name" value="DUF1075"/>
    <property type="match status" value="1"/>
</dbReference>
<name>A0A1U7RR87_ALLSI</name>
<evidence type="ECO:0000256" key="5">
    <source>
        <dbReference type="ARBA" id="ARBA00023136"/>
    </source>
</evidence>
<accession>A0A1U7RR87</accession>
<keyword evidence="7" id="KW-1185">Reference proteome</keyword>
<dbReference type="PANTHER" id="PTHR13674">
    <property type="entry name" value="GROWTH AND TRANSFORMATION-DEPENDENT PROTEIN"/>
    <property type="match status" value="1"/>
</dbReference>
<comment type="similarity">
    <text evidence="2">Belongs to the UPF0389 family.</text>
</comment>
<keyword evidence="4 6" id="KW-1133">Transmembrane helix</keyword>
<dbReference type="GO" id="GO:0016020">
    <property type="term" value="C:membrane"/>
    <property type="evidence" value="ECO:0007669"/>
    <property type="project" value="UniProtKB-SubCell"/>
</dbReference>
<dbReference type="eggNOG" id="ENOG502SEVW">
    <property type="taxonomic scope" value="Eukaryota"/>
</dbReference>
<dbReference type="InParanoid" id="A0A1U7RR87"/>
<keyword evidence="5 6" id="KW-0472">Membrane</keyword>
<dbReference type="GeneID" id="102384285"/>
<dbReference type="GO" id="GO:0071456">
    <property type="term" value="P:cellular response to hypoxia"/>
    <property type="evidence" value="ECO:0007669"/>
    <property type="project" value="TreeGrafter"/>
</dbReference>
<dbReference type="GO" id="GO:0090200">
    <property type="term" value="P:positive regulation of release of cytochrome c from mitochondria"/>
    <property type="evidence" value="ECO:0007669"/>
    <property type="project" value="TreeGrafter"/>
</dbReference>
<sequence>MLGRALGGKALIAGLRRTSTVRGSPCIKEAPRAPQARRAFCDIAKDGKGAPLQTAAPGRNALRNEQQPTGLEKKALIWAGRFEKEEDIPEFVSSEAIKASQDTVRIRASYVLMALMLLFCLALAISGKLAAKKDATLVRKNQERKARWKEEAERAREAAVAKAE</sequence>
<dbReference type="STRING" id="38654.A0A1U7RR87"/>
<evidence type="ECO:0000256" key="3">
    <source>
        <dbReference type="ARBA" id="ARBA00022692"/>
    </source>
</evidence>
<dbReference type="PANTHER" id="PTHR13674:SF6">
    <property type="entry name" value="PROTEIN FAM162B"/>
    <property type="match status" value="1"/>
</dbReference>
<dbReference type="Proteomes" id="UP000189705">
    <property type="component" value="Unplaced"/>
</dbReference>
<dbReference type="GO" id="GO:0051402">
    <property type="term" value="P:neuron apoptotic process"/>
    <property type="evidence" value="ECO:0007669"/>
    <property type="project" value="TreeGrafter"/>
</dbReference>
<comment type="subcellular location">
    <subcellularLocation>
        <location evidence="1">Membrane</location>
        <topology evidence="1">Single-pass membrane protein</topology>
    </subcellularLocation>
</comment>
<feature type="transmembrane region" description="Helical" evidence="6">
    <location>
        <begin position="110"/>
        <end position="131"/>
    </location>
</feature>
<protein>
    <submittedName>
        <fullName evidence="8">Protein FAM162B-like</fullName>
    </submittedName>
</protein>
<evidence type="ECO:0000256" key="6">
    <source>
        <dbReference type="SAM" id="Phobius"/>
    </source>
</evidence>
<reference evidence="8" key="1">
    <citation type="submission" date="2025-08" db="UniProtKB">
        <authorList>
            <consortium name="RefSeq"/>
        </authorList>
    </citation>
    <scope>IDENTIFICATION</scope>
</reference>
<dbReference type="OrthoDB" id="8193498at2759"/>
<evidence type="ECO:0000313" key="7">
    <source>
        <dbReference type="Proteomes" id="UP000189705"/>
    </source>
</evidence>
<evidence type="ECO:0000256" key="1">
    <source>
        <dbReference type="ARBA" id="ARBA00004167"/>
    </source>
</evidence>
<dbReference type="RefSeq" id="XP_006024504.1">
    <property type="nucleotide sequence ID" value="XM_006024442.3"/>
</dbReference>
<evidence type="ECO:0000256" key="2">
    <source>
        <dbReference type="ARBA" id="ARBA00007363"/>
    </source>
</evidence>
<keyword evidence="3 6" id="KW-0812">Transmembrane</keyword>
<gene>
    <name evidence="8" type="primary">LOC102384285</name>
</gene>
<dbReference type="InterPro" id="IPR009432">
    <property type="entry name" value="DUF1075"/>
</dbReference>
<evidence type="ECO:0000256" key="4">
    <source>
        <dbReference type="ARBA" id="ARBA00022989"/>
    </source>
</evidence>
<dbReference type="AlphaFoldDB" id="A0A1U7RR87"/>
<proteinExistence type="inferred from homology"/>
<dbReference type="KEGG" id="asn:102384285"/>
<dbReference type="GO" id="GO:0005739">
    <property type="term" value="C:mitochondrion"/>
    <property type="evidence" value="ECO:0007669"/>
    <property type="project" value="TreeGrafter"/>
</dbReference>